<organism evidence="1 2">
    <name type="scientific">Trypanosoma conorhini</name>
    <dbReference type="NCBI Taxonomy" id="83891"/>
    <lineage>
        <taxon>Eukaryota</taxon>
        <taxon>Discoba</taxon>
        <taxon>Euglenozoa</taxon>
        <taxon>Kinetoplastea</taxon>
        <taxon>Metakinetoplastina</taxon>
        <taxon>Trypanosomatida</taxon>
        <taxon>Trypanosomatidae</taxon>
        <taxon>Trypanosoma</taxon>
    </lineage>
</organism>
<evidence type="ECO:0000313" key="1">
    <source>
        <dbReference type="EMBL" id="RNF06487.1"/>
    </source>
</evidence>
<accession>A0A3R7MIF3</accession>
<dbReference type="AlphaFoldDB" id="A0A3R7MIF3"/>
<dbReference type="PANTHER" id="PTHR38828">
    <property type="match status" value="1"/>
</dbReference>
<dbReference type="EMBL" id="MKKU01000596">
    <property type="protein sequence ID" value="RNF06487.1"/>
    <property type="molecule type" value="Genomic_DNA"/>
</dbReference>
<dbReference type="InterPro" id="IPR039963">
    <property type="entry name" value="Unchar_22kDa"/>
</dbReference>
<protein>
    <submittedName>
        <fullName evidence="1">Uncharacterized protein</fullName>
    </submittedName>
</protein>
<comment type="caution">
    <text evidence="1">The sequence shown here is derived from an EMBL/GenBank/DDBJ whole genome shotgun (WGS) entry which is preliminary data.</text>
</comment>
<dbReference type="PANTHER" id="PTHR38828:SF4">
    <property type="match status" value="1"/>
</dbReference>
<dbReference type="GeneID" id="40321154"/>
<sequence>MGPALVLFSSSSPCSLCCAEVAMVEEHSGPPAPRLTTEQLEDQIRRLTYRPPPAVVHDPFPVCPSVKRSQGEIDAVTQRVFYDSCQHHEQALRDAKEREEKEWGFVSKKLPGDEVEEMVKRIYYDTLERRNASRKEAEERFLFKPMKTVPKVPLKKFVEDMYLQGMKREKEKEQKLYERYILPTEIKKTYISREDAEASGARLSSKTGGN</sequence>
<evidence type="ECO:0000313" key="2">
    <source>
        <dbReference type="Proteomes" id="UP000284403"/>
    </source>
</evidence>
<dbReference type="Proteomes" id="UP000284403">
    <property type="component" value="Unassembled WGS sequence"/>
</dbReference>
<dbReference type="RefSeq" id="XP_029225467.1">
    <property type="nucleotide sequence ID" value="XM_029374408.1"/>
</dbReference>
<proteinExistence type="predicted"/>
<gene>
    <name evidence="1" type="ORF">Tco025E_07543</name>
</gene>
<name>A0A3R7MIF3_9TRYP</name>
<reference evidence="1 2" key="1">
    <citation type="journal article" date="2018" name="BMC Genomics">
        <title>Genomic comparison of Trypanosoma conorhini and Trypanosoma rangeli to Trypanosoma cruzi strains of high and low virulence.</title>
        <authorList>
            <person name="Bradwell K.R."/>
            <person name="Koparde V.N."/>
            <person name="Matveyev A.V."/>
            <person name="Serrano M.G."/>
            <person name="Alves J.M."/>
            <person name="Parikh H."/>
            <person name="Huang B."/>
            <person name="Lee V."/>
            <person name="Espinosa-Alvarez O."/>
            <person name="Ortiz P.A."/>
            <person name="Costa-Martins A.G."/>
            <person name="Teixeira M.M."/>
            <person name="Buck G.A."/>
        </authorList>
    </citation>
    <scope>NUCLEOTIDE SEQUENCE [LARGE SCALE GENOMIC DNA]</scope>
    <source>
        <strain evidence="1 2">025E</strain>
    </source>
</reference>
<dbReference type="OrthoDB" id="272133at2759"/>
<keyword evidence="2" id="KW-1185">Reference proteome</keyword>